<dbReference type="Proteomes" id="UP001325680">
    <property type="component" value="Chromosome"/>
</dbReference>
<name>A0ABZ0W2B9_9BACT</name>
<keyword evidence="2" id="KW-1185">Reference proteome</keyword>
<evidence type="ECO:0000313" key="1">
    <source>
        <dbReference type="EMBL" id="WQD36778.1"/>
    </source>
</evidence>
<evidence type="ECO:0008006" key="3">
    <source>
        <dbReference type="Google" id="ProtNLM"/>
    </source>
</evidence>
<evidence type="ECO:0000313" key="2">
    <source>
        <dbReference type="Proteomes" id="UP001325680"/>
    </source>
</evidence>
<dbReference type="RefSeq" id="WP_114790387.1">
    <property type="nucleotide sequence ID" value="NZ_CP139960.1"/>
</dbReference>
<dbReference type="EMBL" id="CP139960">
    <property type="protein sequence ID" value="WQD36778.1"/>
    <property type="molecule type" value="Genomic_DNA"/>
</dbReference>
<protein>
    <recommendedName>
        <fullName evidence="3">XRE family transcriptional regulator</fullName>
    </recommendedName>
</protein>
<gene>
    <name evidence="1" type="ORF">U0035_13990</name>
</gene>
<accession>A0ABZ0W2B9</accession>
<sequence>MSDWKEKFESDVAVFKTLKRMFEAGAVEKLYDIKEIQPSRIADILGINKSRYALKLSRPETFSVSEILRLSYIIDIDPNLIINIIQKDSFVFDKLTARVNRNHKNLRKTKGTN</sequence>
<reference evidence="1 2" key="1">
    <citation type="submission" date="2023-12" db="EMBL/GenBank/DDBJ databases">
        <title>Genome sequencing and assembly of bacterial species from a model synthetic community.</title>
        <authorList>
            <person name="Hogle S.L."/>
        </authorList>
    </citation>
    <scope>NUCLEOTIDE SEQUENCE [LARGE SCALE GENOMIC DNA]</scope>
    <source>
        <strain evidence="1 2">HAMBI_3031</strain>
    </source>
</reference>
<organism evidence="1 2">
    <name type="scientific">Niabella yanshanensis</name>
    <dbReference type="NCBI Taxonomy" id="577386"/>
    <lineage>
        <taxon>Bacteria</taxon>
        <taxon>Pseudomonadati</taxon>
        <taxon>Bacteroidota</taxon>
        <taxon>Chitinophagia</taxon>
        <taxon>Chitinophagales</taxon>
        <taxon>Chitinophagaceae</taxon>
        <taxon>Niabella</taxon>
    </lineage>
</organism>
<proteinExistence type="predicted"/>